<name>A0AAW0QMJ3_9PEZI</name>
<dbReference type="EMBL" id="JAQQWP010000008">
    <property type="protein sequence ID" value="KAK8106669.1"/>
    <property type="molecule type" value="Genomic_DNA"/>
</dbReference>
<keyword evidence="4" id="KW-1185">Reference proteome</keyword>
<sequence length="480" mass="54418">MDYRTATFSNAVHDSEILDRIRVALLEVDESQPLDTRKNYQPKQKEWKEWCKREAAARAPKVGKKVTKQKKERATKRQRIEVGKDNIVVGGTVTGEEEEEGGGVIPAFTRCCWRGTDAPGQHLRTYVDFLLGNHMLLRMEYGAALRHRSPLSCVFGAFVFWFFYCWMVEGKEEFPSFRRNEDWYLTKVIRRSAAEPSSLFSRSSAGDWLSRMYEQAGIRVSKVTHAPRVSAAQNADKASVREGEPDPEIQPNLAAGAFIEPLLWLRKVLFQDAAFMREEFPHYPIFCHPLLSQPAFEVFATAFTSDATIGPRLPEIILDDPTMLAGRLANHYVAEPGVDAVVETREAAADADCTTPGQMQCDEWYEPTVESSRQQRAASDVATRRDNRPQVIAVGGATSCRTWHVVGQRGVSYAQVRVRPLSSFYHEVSSAEPAQYQSELNDINDLIEILGRDFEIEESEQGLQHNRRHRRSARIAARSY</sequence>
<comment type="caution">
    <text evidence="3">The sequence shown here is derived from an EMBL/GenBank/DDBJ whole genome shotgun (WGS) entry which is preliminary data.</text>
</comment>
<dbReference type="GO" id="GO:0003677">
    <property type="term" value="F:DNA binding"/>
    <property type="evidence" value="ECO:0007669"/>
    <property type="project" value="UniProtKB-KW"/>
</dbReference>
<dbReference type="Gene3D" id="1.10.443.20">
    <property type="entry name" value="Centromere DNA-binding protein complex CBF3 subunit, domain 2"/>
    <property type="match status" value="2"/>
</dbReference>
<evidence type="ECO:0000256" key="1">
    <source>
        <dbReference type="SAM" id="MobiDB-lite"/>
    </source>
</evidence>
<dbReference type="InterPro" id="IPR038279">
    <property type="entry name" value="Ndc10_dom2_sf"/>
</dbReference>
<gene>
    <name evidence="3" type="ORF">PG999_010028</name>
</gene>
<evidence type="ECO:0000313" key="4">
    <source>
        <dbReference type="Proteomes" id="UP001392437"/>
    </source>
</evidence>
<protein>
    <submittedName>
        <fullName evidence="3">Centromere DNA-binding protein complex CBF3 subunit</fullName>
    </submittedName>
</protein>
<accession>A0AAW0QMJ3</accession>
<feature type="domain" description="Ndc10" evidence="2">
    <location>
        <begin position="139"/>
        <end position="241"/>
    </location>
</feature>
<feature type="domain" description="Ndc10" evidence="2">
    <location>
        <begin position="252"/>
        <end position="296"/>
    </location>
</feature>
<feature type="region of interest" description="Disordered" evidence="1">
    <location>
        <begin position="460"/>
        <end position="480"/>
    </location>
</feature>
<reference evidence="3 4" key="1">
    <citation type="submission" date="2023-01" db="EMBL/GenBank/DDBJ databases">
        <title>Analysis of 21 Apiospora genomes using comparative genomics revels a genus with tremendous synthesis potential of carbohydrate active enzymes and secondary metabolites.</title>
        <authorList>
            <person name="Sorensen T."/>
        </authorList>
    </citation>
    <scope>NUCLEOTIDE SEQUENCE [LARGE SCALE GENOMIC DNA]</scope>
    <source>
        <strain evidence="3 4">CBS 117206</strain>
    </source>
</reference>
<keyword evidence="3" id="KW-0238">DNA-binding</keyword>
<evidence type="ECO:0000259" key="2">
    <source>
        <dbReference type="Pfam" id="PF16787"/>
    </source>
</evidence>
<dbReference type="InterPro" id="IPR031872">
    <property type="entry name" value="NDC10_II"/>
</dbReference>
<dbReference type="Pfam" id="PF16787">
    <property type="entry name" value="NDC10_II"/>
    <property type="match status" value="2"/>
</dbReference>
<evidence type="ECO:0000313" key="3">
    <source>
        <dbReference type="EMBL" id="KAK8106669.1"/>
    </source>
</evidence>
<dbReference type="Proteomes" id="UP001392437">
    <property type="component" value="Unassembled WGS sequence"/>
</dbReference>
<proteinExistence type="predicted"/>
<dbReference type="AlphaFoldDB" id="A0AAW0QMJ3"/>
<organism evidence="3 4">
    <name type="scientific">Apiospora kogelbergensis</name>
    <dbReference type="NCBI Taxonomy" id="1337665"/>
    <lineage>
        <taxon>Eukaryota</taxon>
        <taxon>Fungi</taxon>
        <taxon>Dikarya</taxon>
        <taxon>Ascomycota</taxon>
        <taxon>Pezizomycotina</taxon>
        <taxon>Sordariomycetes</taxon>
        <taxon>Xylariomycetidae</taxon>
        <taxon>Amphisphaeriales</taxon>
        <taxon>Apiosporaceae</taxon>
        <taxon>Apiospora</taxon>
    </lineage>
</organism>